<comment type="similarity">
    <text evidence="12">Belongs to the complex I 23 kDa subunit family.</text>
</comment>
<sequence length="232" mass="25351">MSEQAKKPGGIGIPGILKGLATTARTMAKPTHTAEYPDAQPHLPPRSRGVIALLEENCTSCMLCARECPDWCIYIDSHKETIPATTEGGRERQRNVLDRFAIDFSLCMYCGICIEVCPFDALHWSPEFEYAEMDIRDLLHEKDRLGQWMPTVPPPSALDEHSAEAAEIGATTRPGRLTRATPERPTPTRATPTRATPTQPTPTPATPTRAIPTGQESPAAEAVPEPAPESEE</sequence>
<comment type="function">
    <text evidence="12">NDH-1 shuttles electrons from NADH, via FMN and iron-sulfur (Fe-S) centers, to quinones in the respiratory chain. The immediate electron acceptor for the enzyme in this species is believed to be ubiquinone. Couples the redox reaction to proton translocation (for every two electrons transferred, four hydrogen ions are translocated across the cytoplasmic membrane), and thus conserves the redox energy in a proton gradient.</text>
</comment>
<evidence type="ECO:0000256" key="1">
    <source>
        <dbReference type="ARBA" id="ARBA00022475"/>
    </source>
</evidence>
<dbReference type="SUPFAM" id="SSF54862">
    <property type="entry name" value="4Fe-4S ferredoxins"/>
    <property type="match status" value="1"/>
</dbReference>
<evidence type="ECO:0000256" key="5">
    <source>
        <dbReference type="ARBA" id="ARBA00022737"/>
    </source>
</evidence>
<evidence type="ECO:0000256" key="10">
    <source>
        <dbReference type="ARBA" id="ARBA00023075"/>
    </source>
</evidence>
<feature type="region of interest" description="Disordered" evidence="13">
    <location>
        <begin position="168"/>
        <end position="232"/>
    </location>
</feature>
<dbReference type="InterPro" id="IPR017896">
    <property type="entry name" value="4Fe4S_Fe-S-bd"/>
</dbReference>
<keyword evidence="2 12" id="KW-0004">4Fe-4S</keyword>
<dbReference type="GO" id="GO:0048038">
    <property type="term" value="F:quinone binding"/>
    <property type="evidence" value="ECO:0007669"/>
    <property type="project" value="UniProtKB-KW"/>
</dbReference>
<feature type="domain" description="4Fe-4S ferredoxin-type" evidence="14">
    <location>
        <begin position="98"/>
        <end position="127"/>
    </location>
</feature>
<feature type="binding site" evidence="12">
    <location>
        <position position="110"/>
    </location>
    <ligand>
        <name>[4Fe-4S] cluster</name>
        <dbReference type="ChEBI" id="CHEBI:49883"/>
        <label>2</label>
    </ligand>
</feature>
<comment type="caution">
    <text evidence="15">The sequence shown here is derived from an EMBL/GenBank/DDBJ whole genome shotgun (WGS) entry which is preliminary data.</text>
</comment>
<dbReference type="Proteomes" id="UP000317722">
    <property type="component" value="Unassembled WGS sequence"/>
</dbReference>
<feature type="binding site" evidence="12">
    <location>
        <position position="61"/>
    </location>
    <ligand>
        <name>[4Fe-4S] cluster</name>
        <dbReference type="ChEBI" id="CHEBI:49883"/>
        <label>1</label>
    </ligand>
</feature>
<dbReference type="OrthoDB" id="9808559at2"/>
<evidence type="ECO:0000256" key="9">
    <source>
        <dbReference type="ARBA" id="ARBA00023027"/>
    </source>
</evidence>
<feature type="compositionally biased region" description="Low complexity" evidence="13">
    <location>
        <begin position="187"/>
        <end position="198"/>
    </location>
</feature>
<keyword evidence="8 12" id="KW-0411">Iron-sulfur</keyword>
<keyword evidence="9 12" id="KW-0520">NAD</keyword>
<feature type="compositionally biased region" description="Low complexity" evidence="13">
    <location>
        <begin position="206"/>
        <end position="224"/>
    </location>
</feature>
<dbReference type="Gene3D" id="3.30.70.3270">
    <property type="match status" value="1"/>
</dbReference>
<evidence type="ECO:0000259" key="14">
    <source>
        <dbReference type="PROSITE" id="PS51379"/>
    </source>
</evidence>
<dbReference type="EC" id="7.1.1.-" evidence="12"/>
<keyword evidence="16" id="KW-1185">Reference proteome</keyword>
<keyword evidence="7 12" id="KW-0408">Iron</keyword>
<keyword evidence="11 12" id="KW-0472">Membrane</keyword>
<evidence type="ECO:0000256" key="4">
    <source>
        <dbReference type="ARBA" id="ARBA00022723"/>
    </source>
</evidence>
<evidence type="ECO:0000256" key="13">
    <source>
        <dbReference type="SAM" id="MobiDB-lite"/>
    </source>
</evidence>
<dbReference type="Pfam" id="PF00037">
    <property type="entry name" value="Fer4"/>
    <property type="match status" value="1"/>
</dbReference>
<evidence type="ECO:0000256" key="12">
    <source>
        <dbReference type="HAMAP-Rule" id="MF_01351"/>
    </source>
</evidence>
<comment type="subunit">
    <text evidence="12">NDH-1 is composed of 14 different subunits. Subunits NuoA, H, J, K, L, M, N constitute the membrane sector of the complex.</text>
</comment>
<evidence type="ECO:0000313" key="15">
    <source>
        <dbReference type="EMBL" id="TPG14733.1"/>
    </source>
</evidence>
<gene>
    <name evidence="12" type="primary">nuoI</name>
    <name evidence="15" type="ORF">EAH86_14245</name>
</gene>
<dbReference type="PROSITE" id="PS00198">
    <property type="entry name" value="4FE4S_FER_1"/>
    <property type="match status" value="1"/>
</dbReference>
<protein>
    <recommendedName>
        <fullName evidence="12">NADH-quinone oxidoreductase subunit I</fullName>
        <ecNumber evidence="12">7.1.1.-</ecNumber>
    </recommendedName>
    <alternativeName>
        <fullName evidence="12">NADH dehydrogenase I subunit I</fullName>
    </alternativeName>
    <alternativeName>
        <fullName evidence="12">NDH-1 subunit I</fullName>
    </alternativeName>
</protein>
<dbReference type="PANTHER" id="PTHR10849">
    <property type="entry name" value="NADH DEHYDROGENASE UBIQUINONE IRON-SULFUR PROTEIN 8, MITOCHONDRIAL"/>
    <property type="match status" value="1"/>
</dbReference>
<dbReference type="GO" id="GO:0051539">
    <property type="term" value="F:4 iron, 4 sulfur cluster binding"/>
    <property type="evidence" value="ECO:0007669"/>
    <property type="project" value="UniProtKB-KW"/>
</dbReference>
<accession>A0A502CPK0</accession>
<dbReference type="GO" id="GO:0050136">
    <property type="term" value="F:NADH dehydrogenase (quinone) (non-electrogenic) activity"/>
    <property type="evidence" value="ECO:0007669"/>
    <property type="project" value="UniProtKB-UniRule"/>
</dbReference>
<comment type="catalytic activity">
    <reaction evidence="12">
        <text>a quinone + NADH + 5 H(+)(in) = a quinol + NAD(+) + 4 H(+)(out)</text>
        <dbReference type="Rhea" id="RHEA:57888"/>
        <dbReference type="ChEBI" id="CHEBI:15378"/>
        <dbReference type="ChEBI" id="CHEBI:24646"/>
        <dbReference type="ChEBI" id="CHEBI:57540"/>
        <dbReference type="ChEBI" id="CHEBI:57945"/>
        <dbReference type="ChEBI" id="CHEBI:132124"/>
    </reaction>
</comment>
<dbReference type="InterPro" id="IPR017900">
    <property type="entry name" value="4Fe4S_Fe_S_CS"/>
</dbReference>
<reference evidence="15 16" key="1">
    <citation type="journal article" date="2019" name="Environ. Microbiol.">
        <title>Species interactions and distinct microbial communities in high Arctic permafrost affected cryosols are associated with the CH4 and CO2 gas fluxes.</title>
        <authorList>
            <person name="Altshuler I."/>
            <person name="Hamel J."/>
            <person name="Turney S."/>
            <person name="Magnuson E."/>
            <person name="Levesque R."/>
            <person name="Greer C."/>
            <person name="Whyte L.G."/>
        </authorList>
    </citation>
    <scope>NUCLEOTIDE SEQUENCE [LARGE SCALE GENOMIC DNA]</scope>
    <source>
        <strain evidence="15 16">S9.3A</strain>
    </source>
</reference>
<feature type="binding site" evidence="12">
    <location>
        <position position="64"/>
    </location>
    <ligand>
        <name>[4Fe-4S] cluster</name>
        <dbReference type="ChEBI" id="CHEBI:49883"/>
        <label>1</label>
    </ligand>
</feature>
<evidence type="ECO:0000256" key="3">
    <source>
        <dbReference type="ARBA" id="ARBA00022719"/>
    </source>
</evidence>
<dbReference type="AlphaFoldDB" id="A0A502CPK0"/>
<evidence type="ECO:0000256" key="11">
    <source>
        <dbReference type="ARBA" id="ARBA00023136"/>
    </source>
</evidence>
<feature type="binding site" evidence="12">
    <location>
        <position position="107"/>
    </location>
    <ligand>
        <name>[4Fe-4S] cluster</name>
        <dbReference type="ChEBI" id="CHEBI:49883"/>
        <label>2</label>
    </ligand>
</feature>
<proteinExistence type="inferred from homology"/>
<keyword evidence="3 12" id="KW-0874">Quinone</keyword>
<dbReference type="PANTHER" id="PTHR10849:SF24">
    <property type="entry name" value="NADH-QUINONE OXIDOREDUCTASE SUBUNIT I 2"/>
    <property type="match status" value="1"/>
</dbReference>
<keyword evidence="4 12" id="KW-0479">Metal-binding</keyword>
<dbReference type="Pfam" id="PF12800">
    <property type="entry name" value="Fer4_4"/>
    <property type="match status" value="1"/>
</dbReference>
<dbReference type="InterPro" id="IPR010226">
    <property type="entry name" value="NADH_quinone_OxRdtase_chainI"/>
</dbReference>
<name>A0A502CPK0_9MICO</name>
<dbReference type="EMBL" id="RCZM01000005">
    <property type="protein sequence ID" value="TPG14733.1"/>
    <property type="molecule type" value="Genomic_DNA"/>
</dbReference>
<dbReference type="HAMAP" id="MF_01351">
    <property type="entry name" value="NDH1_NuoI"/>
    <property type="match status" value="1"/>
</dbReference>
<keyword evidence="1 12" id="KW-1003">Cell membrane</keyword>
<feature type="binding site" evidence="12">
    <location>
        <position position="117"/>
    </location>
    <ligand>
        <name>[4Fe-4S] cluster</name>
        <dbReference type="ChEBI" id="CHEBI:49883"/>
        <label>1</label>
    </ligand>
</feature>
<keyword evidence="10 12" id="KW-0830">Ubiquinone</keyword>
<dbReference type="RefSeq" id="WP_140741897.1">
    <property type="nucleotide sequence ID" value="NZ_RCZM01000005.1"/>
</dbReference>
<feature type="binding site" evidence="12">
    <location>
        <position position="58"/>
    </location>
    <ligand>
        <name>[4Fe-4S] cluster</name>
        <dbReference type="ChEBI" id="CHEBI:49883"/>
        <label>1</label>
    </ligand>
</feature>
<evidence type="ECO:0000256" key="2">
    <source>
        <dbReference type="ARBA" id="ARBA00022485"/>
    </source>
</evidence>
<evidence type="ECO:0000313" key="16">
    <source>
        <dbReference type="Proteomes" id="UP000317722"/>
    </source>
</evidence>
<feature type="binding site" evidence="12">
    <location>
        <position position="113"/>
    </location>
    <ligand>
        <name>[4Fe-4S] cluster</name>
        <dbReference type="ChEBI" id="CHEBI:49883"/>
        <label>2</label>
    </ligand>
</feature>
<organism evidence="15 16">
    <name type="scientific">Pedococcus bigeumensis</name>
    <dbReference type="NCBI Taxonomy" id="433644"/>
    <lineage>
        <taxon>Bacteria</taxon>
        <taxon>Bacillati</taxon>
        <taxon>Actinomycetota</taxon>
        <taxon>Actinomycetes</taxon>
        <taxon>Micrococcales</taxon>
        <taxon>Intrasporangiaceae</taxon>
        <taxon>Pedococcus</taxon>
    </lineage>
</organism>
<feature type="domain" description="4Fe-4S ferredoxin-type" evidence="14">
    <location>
        <begin position="49"/>
        <end position="78"/>
    </location>
</feature>
<comment type="subcellular location">
    <subcellularLocation>
        <location evidence="12">Cell membrane</location>
        <topology evidence="12">Peripheral membrane protein</topology>
    </subcellularLocation>
</comment>
<keyword evidence="5" id="KW-0677">Repeat</keyword>
<dbReference type="PROSITE" id="PS51379">
    <property type="entry name" value="4FE4S_FER_2"/>
    <property type="match status" value="2"/>
</dbReference>
<evidence type="ECO:0000256" key="6">
    <source>
        <dbReference type="ARBA" id="ARBA00022967"/>
    </source>
</evidence>
<dbReference type="GO" id="GO:0005886">
    <property type="term" value="C:plasma membrane"/>
    <property type="evidence" value="ECO:0007669"/>
    <property type="project" value="UniProtKB-SubCell"/>
</dbReference>
<feature type="binding site" evidence="12">
    <location>
        <position position="68"/>
    </location>
    <ligand>
        <name>[4Fe-4S] cluster</name>
        <dbReference type="ChEBI" id="CHEBI:49883"/>
        <label>2</label>
    </ligand>
</feature>
<comment type="cofactor">
    <cofactor evidence="12">
        <name>[4Fe-4S] cluster</name>
        <dbReference type="ChEBI" id="CHEBI:49883"/>
    </cofactor>
    <text evidence="12">Binds 2 [4Fe-4S] clusters per subunit.</text>
</comment>
<evidence type="ECO:0000256" key="8">
    <source>
        <dbReference type="ARBA" id="ARBA00023014"/>
    </source>
</evidence>
<evidence type="ECO:0000256" key="7">
    <source>
        <dbReference type="ARBA" id="ARBA00023004"/>
    </source>
</evidence>
<keyword evidence="6 12" id="KW-1278">Translocase</keyword>
<dbReference type="GO" id="GO:0005506">
    <property type="term" value="F:iron ion binding"/>
    <property type="evidence" value="ECO:0007669"/>
    <property type="project" value="UniProtKB-UniRule"/>
</dbReference>